<name>A0A1V4SSL7_RUMHU</name>
<proteinExistence type="predicted"/>
<feature type="transmembrane region" description="Helical" evidence="1">
    <location>
        <begin position="118"/>
        <end position="137"/>
    </location>
</feature>
<accession>A0A1V4SSL7</accession>
<keyword evidence="1" id="KW-0812">Transmembrane</keyword>
<keyword evidence="3" id="KW-1185">Reference proteome</keyword>
<evidence type="ECO:0000313" key="2">
    <source>
        <dbReference type="EMBL" id="OPX46456.1"/>
    </source>
</evidence>
<keyword evidence="1" id="KW-1133">Transmembrane helix</keyword>
<dbReference type="STRING" id="48256.CLHUN_02730"/>
<dbReference type="EMBL" id="MZGX01000001">
    <property type="protein sequence ID" value="OPX46456.1"/>
    <property type="molecule type" value="Genomic_DNA"/>
</dbReference>
<dbReference type="Proteomes" id="UP000191554">
    <property type="component" value="Unassembled WGS sequence"/>
</dbReference>
<evidence type="ECO:0008006" key="4">
    <source>
        <dbReference type="Google" id="ProtNLM"/>
    </source>
</evidence>
<evidence type="ECO:0000256" key="1">
    <source>
        <dbReference type="SAM" id="Phobius"/>
    </source>
</evidence>
<comment type="caution">
    <text evidence="2">The sequence shown here is derived from an EMBL/GenBank/DDBJ whole genome shotgun (WGS) entry which is preliminary data.</text>
</comment>
<dbReference type="RefSeq" id="WP_080062769.1">
    <property type="nucleotide sequence ID" value="NZ_MZGX01000001.1"/>
</dbReference>
<gene>
    <name evidence="2" type="ORF">CLHUN_02730</name>
</gene>
<feature type="transmembrane region" description="Helical" evidence="1">
    <location>
        <begin position="157"/>
        <end position="190"/>
    </location>
</feature>
<reference evidence="2 3" key="1">
    <citation type="submission" date="2017-03" db="EMBL/GenBank/DDBJ databases">
        <title>Genome sequence of Clostridium hungatei DSM 14427.</title>
        <authorList>
            <person name="Poehlein A."/>
            <person name="Daniel R."/>
        </authorList>
    </citation>
    <scope>NUCLEOTIDE SEQUENCE [LARGE SCALE GENOMIC DNA]</scope>
    <source>
        <strain evidence="2 3">DSM 14427</strain>
    </source>
</reference>
<sequence length="203" mass="23918">MIKLKIFVDMDKEEEYLRSMAKKGYMLKSYNSLGFYTFEPGKPQELPYKIDYRVFKNKRDFQQYRQLFQDSGWIHVCGSTYSGGQYFLPSNNNKYSAEIFSDIESKAARFKRLSNQSIFAFTITICYLTAFFSMNGFNFGKLGYLTPGLWKKSGNAFWFALLFETPFVIFRFLPLILMLTLTVIYAYWSFKARDLYNKKKLAG</sequence>
<evidence type="ECO:0000313" key="3">
    <source>
        <dbReference type="Proteomes" id="UP000191554"/>
    </source>
</evidence>
<dbReference type="OrthoDB" id="8757095at2"/>
<dbReference type="AlphaFoldDB" id="A0A1V4SSL7"/>
<dbReference type="Pfam" id="PF11193">
    <property type="entry name" value="DUF2812"/>
    <property type="match status" value="1"/>
</dbReference>
<dbReference type="InterPro" id="IPR021359">
    <property type="entry name" value="DUF2812"/>
</dbReference>
<keyword evidence="1" id="KW-0472">Membrane</keyword>
<organism evidence="2 3">
    <name type="scientific">Ruminiclostridium hungatei</name>
    <name type="common">Clostridium hungatei</name>
    <dbReference type="NCBI Taxonomy" id="48256"/>
    <lineage>
        <taxon>Bacteria</taxon>
        <taxon>Bacillati</taxon>
        <taxon>Bacillota</taxon>
        <taxon>Clostridia</taxon>
        <taxon>Eubacteriales</taxon>
        <taxon>Oscillospiraceae</taxon>
        <taxon>Ruminiclostridium</taxon>
    </lineage>
</organism>
<protein>
    <recommendedName>
        <fullName evidence="4">DUF2812 domain-containing protein</fullName>
    </recommendedName>
</protein>